<protein>
    <submittedName>
        <fullName evidence="1">Uncharacterized protein</fullName>
    </submittedName>
</protein>
<reference evidence="1" key="1">
    <citation type="submission" date="2013-08" db="EMBL/GenBank/DDBJ databases">
        <authorList>
            <person name="Mendez C."/>
            <person name="Richter M."/>
            <person name="Ferrer M."/>
            <person name="Sanchez J."/>
        </authorList>
    </citation>
    <scope>NUCLEOTIDE SEQUENCE</scope>
</reference>
<gene>
    <name evidence="1" type="ORF">B1A_02423</name>
</gene>
<proteinExistence type="predicted"/>
<sequence>MKFEAERFTATKFDSAEDKAKGLGALVSFIQAGFPESKFTRRVYDVLYLHILGHIAHYNQAGFYAKWFASPELQFKWLR</sequence>
<name>T1BYC5_9ZZZZ</name>
<evidence type="ECO:0000313" key="1">
    <source>
        <dbReference type="EMBL" id="EQD78106.1"/>
    </source>
</evidence>
<feature type="non-terminal residue" evidence="1">
    <location>
        <position position="79"/>
    </location>
</feature>
<comment type="caution">
    <text evidence="1">The sequence shown here is derived from an EMBL/GenBank/DDBJ whole genome shotgun (WGS) entry which is preliminary data.</text>
</comment>
<organism evidence="1">
    <name type="scientific">mine drainage metagenome</name>
    <dbReference type="NCBI Taxonomy" id="410659"/>
    <lineage>
        <taxon>unclassified sequences</taxon>
        <taxon>metagenomes</taxon>
        <taxon>ecological metagenomes</taxon>
    </lineage>
</organism>
<dbReference type="AlphaFoldDB" id="T1BYC5"/>
<dbReference type="EMBL" id="AUZX01001803">
    <property type="protein sequence ID" value="EQD78106.1"/>
    <property type="molecule type" value="Genomic_DNA"/>
</dbReference>
<accession>T1BYC5</accession>
<reference evidence="1" key="2">
    <citation type="journal article" date="2014" name="ISME J.">
        <title>Microbial stratification in low pH oxic and suboxic macroscopic growths along an acid mine drainage.</title>
        <authorList>
            <person name="Mendez-Garcia C."/>
            <person name="Mesa V."/>
            <person name="Sprenger R.R."/>
            <person name="Richter M."/>
            <person name="Diez M.S."/>
            <person name="Solano J."/>
            <person name="Bargiela R."/>
            <person name="Golyshina O.V."/>
            <person name="Manteca A."/>
            <person name="Ramos J.L."/>
            <person name="Gallego J.R."/>
            <person name="Llorente I."/>
            <person name="Martins Dos Santos V.A."/>
            <person name="Jensen O.N."/>
            <person name="Pelaez A.I."/>
            <person name="Sanchez J."/>
            <person name="Ferrer M."/>
        </authorList>
    </citation>
    <scope>NUCLEOTIDE SEQUENCE</scope>
</reference>